<name>A0A5B0NVL2_PUCGR</name>
<evidence type="ECO:0000313" key="4">
    <source>
        <dbReference type="Proteomes" id="UP000324748"/>
    </source>
</evidence>
<accession>A0A5B0NVL2</accession>
<dbReference type="EMBL" id="VSWC01000080">
    <property type="protein sequence ID" value="KAA1093231.1"/>
    <property type="molecule type" value="Genomic_DNA"/>
</dbReference>
<dbReference type="EMBL" id="VSWC01000093">
    <property type="protein sequence ID" value="KAA1089761.1"/>
    <property type="molecule type" value="Genomic_DNA"/>
</dbReference>
<evidence type="ECO:0000313" key="3">
    <source>
        <dbReference type="EMBL" id="KAA1127988.1"/>
    </source>
</evidence>
<evidence type="ECO:0000313" key="2">
    <source>
        <dbReference type="EMBL" id="KAA1093231.1"/>
    </source>
</evidence>
<keyword evidence="4" id="KW-1185">Reference proteome</keyword>
<dbReference type="Proteomes" id="UP000324748">
    <property type="component" value="Unassembled WGS sequence"/>
</dbReference>
<dbReference type="EMBL" id="VDEP01000146">
    <property type="protein sequence ID" value="KAA1127988.1"/>
    <property type="molecule type" value="Genomic_DNA"/>
</dbReference>
<evidence type="ECO:0000313" key="1">
    <source>
        <dbReference type="EMBL" id="KAA1089761.1"/>
    </source>
</evidence>
<protein>
    <submittedName>
        <fullName evidence="2">Uncharacterized protein</fullName>
    </submittedName>
</protein>
<evidence type="ECO:0000313" key="5">
    <source>
        <dbReference type="Proteomes" id="UP000325313"/>
    </source>
</evidence>
<dbReference type="Proteomes" id="UP000325313">
    <property type="component" value="Unassembled WGS sequence"/>
</dbReference>
<reference evidence="4 5" key="1">
    <citation type="submission" date="2019-05" db="EMBL/GenBank/DDBJ databases">
        <title>Emergence of the Ug99 lineage of the wheat stem rust pathogen through somatic hybridization.</title>
        <authorList>
            <person name="Li F."/>
            <person name="Upadhyaya N.M."/>
            <person name="Sperschneider J."/>
            <person name="Matny O."/>
            <person name="Nguyen-Phuc H."/>
            <person name="Mago R."/>
            <person name="Raley C."/>
            <person name="Miller M.E."/>
            <person name="Silverstein K.A.T."/>
            <person name="Henningsen E."/>
            <person name="Hirsch C.D."/>
            <person name="Visser B."/>
            <person name="Pretorius Z.A."/>
            <person name="Steffenson B.J."/>
            <person name="Schwessinger B."/>
            <person name="Dodds P.N."/>
            <person name="Figueroa M."/>
        </authorList>
    </citation>
    <scope>NUCLEOTIDE SEQUENCE [LARGE SCALE GENOMIC DNA]</scope>
    <source>
        <strain evidence="2">21-0</strain>
        <strain evidence="3 5">Ug99</strain>
    </source>
</reference>
<comment type="caution">
    <text evidence="2">The sequence shown here is derived from an EMBL/GenBank/DDBJ whole genome shotgun (WGS) entry which is preliminary data.</text>
</comment>
<organism evidence="2 4">
    <name type="scientific">Puccinia graminis f. sp. tritici</name>
    <dbReference type="NCBI Taxonomy" id="56615"/>
    <lineage>
        <taxon>Eukaryota</taxon>
        <taxon>Fungi</taxon>
        <taxon>Dikarya</taxon>
        <taxon>Basidiomycota</taxon>
        <taxon>Pucciniomycotina</taxon>
        <taxon>Pucciniomycetes</taxon>
        <taxon>Pucciniales</taxon>
        <taxon>Pucciniaceae</taxon>
        <taxon>Puccinia</taxon>
    </lineage>
</organism>
<dbReference type="AlphaFoldDB" id="A0A5B0NVL2"/>
<gene>
    <name evidence="1" type="ORF">PGT21_029066</name>
    <name evidence="2" type="ORF">PGT21_029103</name>
    <name evidence="3" type="ORF">PGTUg99_013775</name>
</gene>
<proteinExistence type="predicted"/>
<sequence>MTSQSTSPEKLDELIIRMSEFDVVSSTLAEQLMVEERPFQCHDRVFWRPYEAFVYVHDKYIDQQREAGLEINHPEIVRLAMYDVFCGRCSQRKPMREAIRADKYFLGGRHKKPDLLSVPPRTAREALLENWHRYAQCVAWTCADIVRNFTNDHLITSD</sequence>
<dbReference type="OrthoDB" id="2495518at2759"/>